<dbReference type="EMBL" id="JAUHHC010000003">
    <property type="protein sequence ID" value="MDN3920802.1"/>
    <property type="molecule type" value="Genomic_DNA"/>
</dbReference>
<sequence>MENQAGSMDKEEAAWQRLLDALTQEQGGWSARHGELTLSSHFQPIYSFPHRRPVGYEALLRVRDAAGAEIAPLAFFERLGDFEQQIEADRLCRLLHMHNYVRQGPTEGWLFLNIHPGVFVHGTLQPAAMGQALAVIQRLGLPAHRIVLEVTEAELARDDEFEAAVAHSRENGSLIALDDFGAGHSNFDRVWRVRPEIVKLDRSLLRRAMGSAQIARVMTQMVSLLHECGALVLLEGVETQDEALLALDADIDLVQGFAFGRPQPELLQQHGHSDEIERAWSLLDQRHAEGRNQQARRLAPYQTALKKALPGLRQGQGLRAACAALLALPEVQLCYLLDEQGRALGPAVMPAQQRLDMQDRRFAPIDQAGDARWSRRAYFRRAVAELGQVQMTRPYLSLHGARMCVTVSLAFWCQAKMQVLCVDIDATGAEDLG</sequence>
<dbReference type="InterPro" id="IPR035919">
    <property type="entry name" value="EAL_sf"/>
</dbReference>
<name>A0ABT8DR37_9BURK</name>
<proteinExistence type="predicted"/>
<dbReference type="InterPro" id="IPR050706">
    <property type="entry name" value="Cyclic-di-GMP_PDE-like"/>
</dbReference>
<dbReference type="Proteomes" id="UP001228044">
    <property type="component" value="Unassembled WGS sequence"/>
</dbReference>
<organism evidence="2 3">
    <name type="scientific">Roseateles violae</name>
    <dbReference type="NCBI Taxonomy" id="3058042"/>
    <lineage>
        <taxon>Bacteria</taxon>
        <taxon>Pseudomonadati</taxon>
        <taxon>Pseudomonadota</taxon>
        <taxon>Betaproteobacteria</taxon>
        <taxon>Burkholderiales</taxon>
        <taxon>Sphaerotilaceae</taxon>
        <taxon>Roseateles</taxon>
    </lineage>
</organism>
<keyword evidence="3" id="KW-1185">Reference proteome</keyword>
<dbReference type="RefSeq" id="WP_290359126.1">
    <property type="nucleotide sequence ID" value="NZ_JAUHHC010000003.1"/>
</dbReference>
<dbReference type="CDD" id="cd01948">
    <property type="entry name" value="EAL"/>
    <property type="match status" value="1"/>
</dbReference>
<evidence type="ECO:0000313" key="2">
    <source>
        <dbReference type="EMBL" id="MDN3920802.1"/>
    </source>
</evidence>
<dbReference type="InterPro" id="IPR029151">
    <property type="entry name" value="Sensor-like_sf"/>
</dbReference>
<dbReference type="PROSITE" id="PS50883">
    <property type="entry name" value="EAL"/>
    <property type="match status" value="1"/>
</dbReference>
<dbReference type="InterPro" id="IPR001633">
    <property type="entry name" value="EAL_dom"/>
</dbReference>
<dbReference type="SUPFAM" id="SSF103190">
    <property type="entry name" value="Sensory domain-like"/>
    <property type="match status" value="1"/>
</dbReference>
<dbReference type="Gene3D" id="3.30.450.20">
    <property type="entry name" value="PAS domain"/>
    <property type="match status" value="1"/>
</dbReference>
<dbReference type="Gene3D" id="3.20.20.450">
    <property type="entry name" value="EAL domain"/>
    <property type="match status" value="1"/>
</dbReference>
<comment type="caution">
    <text evidence="2">The sequence shown here is derived from an EMBL/GenBank/DDBJ whole genome shotgun (WGS) entry which is preliminary data.</text>
</comment>
<reference evidence="2 3" key="1">
    <citation type="submission" date="2023-06" db="EMBL/GenBank/DDBJ databases">
        <title>Pelomonas sp. PFR6 16S ribosomal RNA gene Genome sequencing and assembly.</title>
        <authorList>
            <person name="Woo H."/>
        </authorList>
    </citation>
    <scope>NUCLEOTIDE SEQUENCE [LARGE SCALE GENOMIC DNA]</scope>
    <source>
        <strain evidence="2 3">PFR6</strain>
    </source>
</reference>
<dbReference type="Pfam" id="PF00563">
    <property type="entry name" value="EAL"/>
    <property type="match status" value="1"/>
</dbReference>
<dbReference type="PANTHER" id="PTHR33121:SF76">
    <property type="entry name" value="SIGNALING PROTEIN"/>
    <property type="match status" value="1"/>
</dbReference>
<evidence type="ECO:0000313" key="3">
    <source>
        <dbReference type="Proteomes" id="UP001228044"/>
    </source>
</evidence>
<evidence type="ECO:0000259" key="1">
    <source>
        <dbReference type="PROSITE" id="PS50883"/>
    </source>
</evidence>
<dbReference type="SMART" id="SM00052">
    <property type="entry name" value="EAL"/>
    <property type="match status" value="1"/>
</dbReference>
<accession>A0ABT8DR37</accession>
<feature type="domain" description="EAL" evidence="1">
    <location>
        <begin position="11"/>
        <end position="276"/>
    </location>
</feature>
<protein>
    <submittedName>
        <fullName evidence="2">EAL domain-containing protein</fullName>
    </submittedName>
</protein>
<gene>
    <name evidence="2" type="ORF">QWJ38_10980</name>
</gene>
<dbReference type="SUPFAM" id="SSF141868">
    <property type="entry name" value="EAL domain-like"/>
    <property type="match status" value="1"/>
</dbReference>
<dbReference type="PANTHER" id="PTHR33121">
    <property type="entry name" value="CYCLIC DI-GMP PHOSPHODIESTERASE PDEF"/>
    <property type="match status" value="1"/>
</dbReference>